<sequence>MAGNYKDNKYCYESLKKVAPQSSRQECFISTHYTAGPGDNTPIDYLLNPGEGNVTLYQSFTSNQSNSLIQISVPLSTTPNGPLFITIESKTSNQSINDVINAGQTKLYEIADLNTIIATNGNADATTFFTLSIQNTFCLCCNSSNCD</sequence>
<organism evidence="1 2">
    <name type="scientific">Bacillus paramobilis</name>
    <dbReference type="NCBI Taxonomy" id="2817477"/>
    <lineage>
        <taxon>Bacteria</taxon>
        <taxon>Bacillati</taxon>
        <taxon>Bacillota</taxon>
        <taxon>Bacilli</taxon>
        <taxon>Bacillales</taxon>
        <taxon>Bacillaceae</taxon>
        <taxon>Bacillus</taxon>
        <taxon>Bacillus cereus group</taxon>
    </lineage>
</organism>
<name>A0ABZ2VGW3_9BACI</name>
<dbReference type="RefSeq" id="WP_341517711.1">
    <property type="nucleotide sequence ID" value="NZ_CP151108.1"/>
</dbReference>
<evidence type="ECO:0008006" key="3">
    <source>
        <dbReference type="Google" id="ProtNLM"/>
    </source>
</evidence>
<evidence type="ECO:0000313" key="1">
    <source>
        <dbReference type="EMBL" id="WZF28440.1"/>
    </source>
</evidence>
<accession>A0ABZ2VGW3</accession>
<dbReference type="Proteomes" id="UP001485505">
    <property type="component" value="Chromosome"/>
</dbReference>
<evidence type="ECO:0000313" key="2">
    <source>
        <dbReference type="Proteomes" id="UP001485505"/>
    </source>
</evidence>
<reference evidence="1 2" key="1">
    <citation type="submission" date="2024-04" db="EMBL/GenBank/DDBJ databases">
        <title>Complete genome sequence of Bacillus mobilis strains derived from soil.</title>
        <authorList>
            <person name="Jung H."/>
            <person name="Choi S."/>
            <person name="Kim Y."/>
            <person name="Han J.A."/>
            <person name="Kim E.Y."/>
            <person name="Lee H.-S."/>
        </authorList>
    </citation>
    <scope>NUCLEOTIDE SEQUENCE [LARGE SCALE GENOMIC DNA]</scope>
    <source>
        <strain evidence="1 2">IMGN7</strain>
    </source>
</reference>
<keyword evidence="2" id="KW-1185">Reference proteome</keyword>
<proteinExistence type="predicted"/>
<protein>
    <recommendedName>
        <fullName evidence="3">Exosporium protein D</fullName>
    </recommendedName>
</protein>
<gene>
    <name evidence="1" type="ORF">AABL52_14030</name>
</gene>
<dbReference type="EMBL" id="CP151108">
    <property type="protein sequence ID" value="WZF28440.1"/>
    <property type="molecule type" value="Genomic_DNA"/>
</dbReference>